<protein>
    <submittedName>
        <fullName evidence="2">Putative secreted protein</fullName>
    </submittedName>
</protein>
<proteinExistence type="predicted"/>
<feature type="signal peptide" evidence="1">
    <location>
        <begin position="1"/>
        <end position="21"/>
    </location>
</feature>
<dbReference type="AlphaFoldDB" id="A0A2M4B3L2"/>
<sequence length="69" mass="7855">MYRILISITTWLACIDGPVSGADAAYLGAGLFRCQFLLEELMRYLQQWVSRCFSFEELLLCDTDPTSLV</sequence>
<keyword evidence="1" id="KW-0732">Signal</keyword>
<accession>A0A2M4B3L2</accession>
<name>A0A2M4B3L2_9DIPT</name>
<organism evidence="2">
    <name type="scientific">Anopheles triannulatus</name>
    <dbReference type="NCBI Taxonomy" id="58253"/>
    <lineage>
        <taxon>Eukaryota</taxon>
        <taxon>Metazoa</taxon>
        <taxon>Ecdysozoa</taxon>
        <taxon>Arthropoda</taxon>
        <taxon>Hexapoda</taxon>
        <taxon>Insecta</taxon>
        <taxon>Pterygota</taxon>
        <taxon>Neoptera</taxon>
        <taxon>Endopterygota</taxon>
        <taxon>Diptera</taxon>
        <taxon>Nematocera</taxon>
        <taxon>Culicoidea</taxon>
        <taxon>Culicidae</taxon>
        <taxon>Anophelinae</taxon>
        <taxon>Anopheles</taxon>
    </lineage>
</organism>
<feature type="chain" id="PRO_5014630246" evidence="1">
    <location>
        <begin position="22"/>
        <end position="69"/>
    </location>
</feature>
<evidence type="ECO:0000256" key="1">
    <source>
        <dbReference type="SAM" id="SignalP"/>
    </source>
</evidence>
<reference evidence="2" key="1">
    <citation type="submission" date="2018-01" db="EMBL/GenBank/DDBJ databases">
        <title>An insight into the sialome of Amazonian anophelines.</title>
        <authorList>
            <person name="Ribeiro J.M."/>
            <person name="Scarpassa V."/>
            <person name="Calvo E."/>
        </authorList>
    </citation>
    <scope>NUCLEOTIDE SEQUENCE</scope>
    <source>
        <tissue evidence="2">Salivary glands</tissue>
    </source>
</reference>
<evidence type="ECO:0000313" key="2">
    <source>
        <dbReference type="EMBL" id="MBW47633.1"/>
    </source>
</evidence>
<dbReference type="EMBL" id="GGFK01014312">
    <property type="protein sequence ID" value="MBW47633.1"/>
    <property type="molecule type" value="Transcribed_RNA"/>
</dbReference>